<dbReference type="InterPro" id="IPR036259">
    <property type="entry name" value="MFS_trans_sf"/>
</dbReference>
<dbReference type="Proteomes" id="UP000774617">
    <property type="component" value="Unassembled WGS sequence"/>
</dbReference>
<reference evidence="6 7" key="1">
    <citation type="journal article" date="2021" name="Nat. Commun.">
        <title>Genetic determinants of endophytism in the Arabidopsis root mycobiome.</title>
        <authorList>
            <person name="Mesny F."/>
            <person name="Miyauchi S."/>
            <person name="Thiergart T."/>
            <person name="Pickel B."/>
            <person name="Atanasova L."/>
            <person name="Karlsson M."/>
            <person name="Huettel B."/>
            <person name="Barry K.W."/>
            <person name="Haridas S."/>
            <person name="Chen C."/>
            <person name="Bauer D."/>
            <person name="Andreopoulos W."/>
            <person name="Pangilinan J."/>
            <person name="LaButti K."/>
            <person name="Riley R."/>
            <person name="Lipzen A."/>
            <person name="Clum A."/>
            <person name="Drula E."/>
            <person name="Henrissat B."/>
            <person name="Kohler A."/>
            <person name="Grigoriev I.V."/>
            <person name="Martin F.M."/>
            <person name="Hacquard S."/>
        </authorList>
    </citation>
    <scope>NUCLEOTIDE SEQUENCE [LARGE SCALE GENOMIC DNA]</scope>
    <source>
        <strain evidence="6 7">MPI-SDFR-AT-0080</strain>
    </source>
</reference>
<protein>
    <submittedName>
        <fullName evidence="6">Major facilitator superfamily domain-containing protein</fullName>
    </submittedName>
</protein>
<evidence type="ECO:0000256" key="1">
    <source>
        <dbReference type="ARBA" id="ARBA00004141"/>
    </source>
</evidence>
<accession>A0ABQ8G8E9</accession>
<gene>
    <name evidence="6" type="ORF">B0J12DRAFT_601329</name>
</gene>
<feature type="transmembrane region" description="Helical" evidence="5">
    <location>
        <begin position="107"/>
        <end position="129"/>
    </location>
</feature>
<name>A0ABQ8G8E9_9PEZI</name>
<dbReference type="PANTHER" id="PTHR23507:SF1">
    <property type="entry name" value="FI18259P1-RELATED"/>
    <property type="match status" value="1"/>
</dbReference>
<sequence>MHRSYGTTETDDVQGPSATQVLPGIAPGLYFVLPVAFLCSMGMAATSATTIFAYETLLCEDPSNCSQQETERYSATVAFSVAISNFCAVLVLWLLPLLPQGNPKTTLYFWIFTRASSVFVLAIGGYVWIAVSGRVFEGCATDNILQLVLNTLYLRAPSQTQVSRLFGLSLALYMVGQGLSPIISGLFTDFRTSFAIAILIFGLCFLYVWFLPSTCIPEKQHGEAVQAEADDAEGALRPKASSTLAESLLRPLRAVALNPSLWAPEAALLLLLGAMSYIYPALLVFCAVRYGFTGKQNGWIVSLTAASSSLYLLAVHVVWPRLRPAARADPDGRKSRVQVAFDSNFWNAVASMLLLGAVCPLIGQTTQAWQLFPLVALAAMGLSAPSFIKSYAVGLIEDGTRALTALALMETCGALLSPIILGAAQTGRSDSAVFWVASALIAAALSLLTLGAVHHAFPVWPRRTPWWRN</sequence>
<dbReference type="EMBL" id="JAGTJR010000015">
    <property type="protein sequence ID" value="KAH7048237.1"/>
    <property type="molecule type" value="Genomic_DNA"/>
</dbReference>
<keyword evidence="2 5" id="KW-0812">Transmembrane</keyword>
<comment type="caution">
    <text evidence="6">The sequence shown here is derived from an EMBL/GenBank/DDBJ whole genome shotgun (WGS) entry which is preliminary data.</text>
</comment>
<comment type="subcellular location">
    <subcellularLocation>
        <location evidence="1">Membrane</location>
        <topology evidence="1">Multi-pass membrane protein</topology>
    </subcellularLocation>
</comment>
<organism evidence="6 7">
    <name type="scientific">Macrophomina phaseolina</name>
    <dbReference type="NCBI Taxonomy" id="35725"/>
    <lineage>
        <taxon>Eukaryota</taxon>
        <taxon>Fungi</taxon>
        <taxon>Dikarya</taxon>
        <taxon>Ascomycota</taxon>
        <taxon>Pezizomycotina</taxon>
        <taxon>Dothideomycetes</taxon>
        <taxon>Dothideomycetes incertae sedis</taxon>
        <taxon>Botryosphaeriales</taxon>
        <taxon>Botryosphaeriaceae</taxon>
        <taxon>Macrophomina</taxon>
    </lineage>
</organism>
<evidence type="ECO:0000313" key="6">
    <source>
        <dbReference type="EMBL" id="KAH7048237.1"/>
    </source>
</evidence>
<evidence type="ECO:0000256" key="2">
    <source>
        <dbReference type="ARBA" id="ARBA00022692"/>
    </source>
</evidence>
<keyword evidence="7" id="KW-1185">Reference proteome</keyword>
<dbReference type="SUPFAM" id="SSF103473">
    <property type="entry name" value="MFS general substrate transporter"/>
    <property type="match status" value="1"/>
</dbReference>
<evidence type="ECO:0000256" key="4">
    <source>
        <dbReference type="ARBA" id="ARBA00023136"/>
    </source>
</evidence>
<keyword evidence="4 5" id="KW-0472">Membrane</keyword>
<evidence type="ECO:0000256" key="5">
    <source>
        <dbReference type="SAM" id="Phobius"/>
    </source>
</evidence>
<keyword evidence="3 5" id="KW-1133">Transmembrane helix</keyword>
<feature type="transmembrane region" description="Helical" evidence="5">
    <location>
        <begin position="400"/>
        <end position="420"/>
    </location>
</feature>
<feature type="transmembrane region" description="Helical" evidence="5">
    <location>
        <begin position="75"/>
        <end position="95"/>
    </location>
</feature>
<evidence type="ECO:0000256" key="3">
    <source>
        <dbReference type="ARBA" id="ARBA00022989"/>
    </source>
</evidence>
<feature type="transmembrane region" description="Helical" evidence="5">
    <location>
        <begin position="298"/>
        <end position="319"/>
    </location>
</feature>
<feature type="transmembrane region" description="Helical" evidence="5">
    <location>
        <begin position="432"/>
        <end position="453"/>
    </location>
</feature>
<feature type="transmembrane region" description="Helical" evidence="5">
    <location>
        <begin position="29"/>
        <end position="54"/>
    </location>
</feature>
<dbReference type="PANTHER" id="PTHR23507">
    <property type="entry name" value="ZGC:174356"/>
    <property type="match status" value="1"/>
</dbReference>
<proteinExistence type="predicted"/>
<feature type="transmembrane region" description="Helical" evidence="5">
    <location>
        <begin position="339"/>
        <end position="363"/>
    </location>
</feature>
<feature type="transmembrane region" description="Helical" evidence="5">
    <location>
        <begin position="193"/>
        <end position="211"/>
    </location>
</feature>
<evidence type="ECO:0000313" key="7">
    <source>
        <dbReference type="Proteomes" id="UP000774617"/>
    </source>
</evidence>
<dbReference type="Gene3D" id="1.20.1250.20">
    <property type="entry name" value="MFS general substrate transporter like domains"/>
    <property type="match status" value="1"/>
</dbReference>
<feature type="transmembrane region" description="Helical" evidence="5">
    <location>
        <begin position="369"/>
        <end position="388"/>
    </location>
</feature>
<feature type="transmembrane region" description="Helical" evidence="5">
    <location>
        <begin position="267"/>
        <end position="292"/>
    </location>
</feature>
<feature type="transmembrane region" description="Helical" evidence="5">
    <location>
        <begin position="165"/>
        <end position="187"/>
    </location>
</feature>